<feature type="transmembrane region" description="Helical" evidence="1">
    <location>
        <begin position="63"/>
        <end position="85"/>
    </location>
</feature>
<evidence type="ECO:0000313" key="2">
    <source>
        <dbReference type="EMBL" id="CAF4251481.1"/>
    </source>
</evidence>
<comment type="caution">
    <text evidence="2">The sequence shown here is derived from an EMBL/GenBank/DDBJ whole genome shotgun (WGS) entry which is preliminary data.</text>
</comment>
<proteinExistence type="predicted"/>
<accession>A0A820ENA4</accession>
<dbReference type="Proteomes" id="UP000663881">
    <property type="component" value="Unassembled WGS sequence"/>
</dbReference>
<gene>
    <name evidence="2" type="ORF">OKA104_LOCUS43623</name>
</gene>
<dbReference type="AlphaFoldDB" id="A0A820ENA4"/>
<protein>
    <recommendedName>
        <fullName evidence="4">G_PROTEIN_RECEP_F1_2 domain-containing protein</fullName>
    </recommendedName>
</protein>
<feature type="transmembrane region" description="Helical" evidence="1">
    <location>
        <begin position="105"/>
        <end position="123"/>
    </location>
</feature>
<dbReference type="Gene3D" id="1.20.1070.10">
    <property type="entry name" value="Rhodopsin 7-helix transmembrane proteins"/>
    <property type="match status" value="1"/>
</dbReference>
<keyword evidence="1" id="KW-0472">Membrane</keyword>
<reference evidence="2" key="1">
    <citation type="submission" date="2021-02" db="EMBL/GenBank/DDBJ databases">
        <authorList>
            <person name="Nowell W R."/>
        </authorList>
    </citation>
    <scope>NUCLEOTIDE SEQUENCE</scope>
</reference>
<keyword evidence="1" id="KW-1133">Transmembrane helix</keyword>
<sequence>PDVKTDQSAKRIPQCPNIKCAEPECENPTPNFSTFNGNECRACSSCIFIYFYRHRKKISIHHHLTLILVIFCFMDMIFNYPMAMFQNRRRRVILETPSFCAWWNWWAYSSTTALVWIAACGSIERHLLIFHNGIMAQRKGRF</sequence>
<name>A0A820ENA4_9BILA</name>
<dbReference type="EMBL" id="CAJOAY010012420">
    <property type="protein sequence ID" value="CAF4251481.1"/>
    <property type="molecule type" value="Genomic_DNA"/>
</dbReference>
<evidence type="ECO:0008006" key="4">
    <source>
        <dbReference type="Google" id="ProtNLM"/>
    </source>
</evidence>
<feature type="non-terminal residue" evidence="2">
    <location>
        <position position="1"/>
    </location>
</feature>
<organism evidence="2 3">
    <name type="scientific">Adineta steineri</name>
    <dbReference type="NCBI Taxonomy" id="433720"/>
    <lineage>
        <taxon>Eukaryota</taxon>
        <taxon>Metazoa</taxon>
        <taxon>Spiralia</taxon>
        <taxon>Gnathifera</taxon>
        <taxon>Rotifera</taxon>
        <taxon>Eurotatoria</taxon>
        <taxon>Bdelloidea</taxon>
        <taxon>Adinetida</taxon>
        <taxon>Adinetidae</taxon>
        <taxon>Adineta</taxon>
    </lineage>
</organism>
<keyword evidence="1" id="KW-0812">Transmembrane</keyword>
<feature type="non-terminal residue" evidence="2">
    <location>
        <position position="142"/>
    </location>
</feature>
<evidence type="ECO:0000256" key="1">
    <source>
        <dbReference type="SAM" id="Phobius"/>
    </source>
</evidence>
<evidence type="ECO:0000313" key="3">
    <source>
        <dbReference type="Proteomes" id="UP000663881"/>
    </source>
</evidence>